<comment type="catalytic activity">
    <reaction evidence="12">
        <text>ssDNA + n NTP = ssDNA/pppN(pN)n-1 hybrid + (n-1) diphosphate.</text>
        <dbReference type="EC" id="2.7.7.101"/>
    </reaction>
</comment>
<dbReference type="InterPro" id="IPR036185">
    <property type="entry name" value="DNA_heli_DnaB-like_N_sf"/>
</dbReference>
<dbReference type="SUPFAM" id="SSF57783">
    <property type="entry name" value="Zinc beta-ribbon"/>
    <property type="match status" value="1"/>
</dbReference>
<dbReference type="InterPro" id="IPR036977">
    <property type="entry name" value="DNA_primase_Znf_CHC2"/>
</dbReference>
<dbReference type="AlphaFoldDB" id="A0A150MD47"/>
<dbReference type="PATRIC" id="fig|301148.3.peg.417"/>
<evidence type="ECO:0000259" key="16">
    <source>
        <dbReference type="PROSITE" id="PS50880"/>
    </source>
</evidence>
<dbReference type="InterPro" id="IPR050219">
    <property type="entry name" value="DnaG_primase"/>
</dbReference>
<evidence type="ECO:0000256" key="8">
    <source>
        <dbReference type="ARBA" id="ARBA00022833"/>
    </source>
</evidence>
<dbReference type="Pfam" id="PF13155">
    <property type="entry name" value="Toprim_2"/>
    <property type="match status" value="1"/>
</dbReference>
<dbReference type="Pfam" id="PF08275">
    <property type="entry name" value="DNAG_N"/>
    <property type="match status" value="1"/>
</dbReference>
<evidence type="ECO:0000256" key="3">
    <source>
        <dbReference type="ARBA" id="ARBA00022679"/>
    </source>
</evidence>
<dbReference type="EC" id="2.7.7.101" evidence="12"/>
<evidence type="ECO:0000256" key="1">
    <source>
        <dbReference type="ARBA" id="ARBA00022478"/>
    </source>
</evidence>
<dbReference type="HAMAP" id="MF_00974">
    <property type="entry name" value="DNA_primase_DnaG"/>
    <property type="match status" value="1"/>
</dbReference>
<dbReference type="PANTHER" id="PTHR30313:SF2">
    <property type="entry name" value="DNA PRIMASE"/>
    <property type="match status" value="1"/>
</dbReference>
<dbReference type="InterPro" id="IPR034151">
    <property type="entry name" value="TOPRIM_DnaG_bac"/>
</dbReference>
<comment type="domain">
    <text evidence="12">Contains an N-terminal zinc-binding domain, a central core domain that contains the primase activity, and a C-terminal DnaB-binding domain.</text>
</comment>
<dbReference type="Gene3D" id="3.90.580.10">
    <property type="entry name" value="Zinc finger, CHC2-type domain"/>
    <property type="match status" value="1"/>
</dbReference>
<keyword evidence="5 12" id="KW-0235">DNA replication</keyword>
<evidence type="ECO:0000256" key="13">
    <source>
        <dbReference type="PIRNR" id="PIRNR002811"/>
    </source>
</evidence>
<dbReference type="InterPro" id="IPR006295">
    <property type="entry name" value="DNA_primase_DnaG"/>
</dbReference>
<dbReference type="FunFam" id="3.90.980.10:FF:000001">
    <property type="entry name" value="DNA primase"/>
    <property type="match status" value="1"/>
</dbReference>
<dbReference type="Proteomes" id="UP000075683">
    <property type="component" value="Unassembled WGS sequence"/>
</dbReference>
<comment type="subunit">
    <text evidence="12">Monomer. Interacts with DnaB.</text>
</comment>
<feature type="zinc finger region" description="CHC2-type" evidence="12 14">
    <location>
        <begin position="40"/>
        <end position="64"/>
    </location>
</feature>
<feature type="domain" description="Toprim" evidence="16">
    <location>
        <begin position="261"/>
        <end position="342"/>
    </location>
</feature>
<comment type="cofactor">
    <cofactor evidence="12 13 14">
        <name>Zn(2+)</name>
        <dbReference type="ChEBI" id="CHEBI:29105"/>
    </cofactor>
    <text evidence="12 13 14">Binds 1 zinc ion per monomer.</text>
</comment>
<comment type="function">
    <text evidence="12 13">RNA polymerase that catalyzes the synthesis of short RNA molecules used as primers for DNA polymerase during DNA replication.</text>
</comment>
<reference evidence="17 18" key="1">
    <citation type="submission" date="2016-01" db="EMBL/GenBank/DDBJ databases">
        <title>Draft Genome Sequences of Seven Thermophilic Sporeformers Isolated from Foods.</title>
        <authorList>
            <person name="Berendsen E.M."/>
            <person name="Wells-Bennik M.H."/>
            <person name="Krawcyk A.O."/>
            <person name="De Jong A."/>
            <person name="Holsappel S."/>
            <person name="Eijlander R.T."/>
            <person name="Kuipers O.P."/>
        </authorList>
    </citation>
    <scope>NUCLEOTIDE SEQUENCE [LARGE SCALE GENOMIC DNA]</scope>
    <source>
        <strain evidence="17 18">B4135</strain>
    </source>
</reference>
<dbReference type="STRING" id="301148.B4135_1250"/>
<sequence length="598" mass="68394">MTGRIPEETVQEVLRATDIVNVVSEYVQLKKQGRNFFGLCPFHGEKTPSFSVSPEKQIYHCFGCGAGGNVFKFLMDIEGVSFQEAVQKLADKAGIELGVRFDRRAEDPALRERERMMEAHLFLQRFYHHLLVHTKEGQEALDYLQKRGFTKEIIEEFQIGYAPDSRDAALTVLRKRGFPQDLLEKAGIIVKREEEDAYFDRFRGRIMFPIHDPGGNTVAFSGRSLSDAAPKYLNSPETKIFQKGRILFNFHRARPKIRKKGAAVLFEGFADCISAYRAGIDNGISVMGTSLTEEHVRLIRRNTDLVILCFDGDSAGKRAAVRAGEMLRQGGCQVRVAALPEGLDPDEYIARYGPEKFRRDVIENSLTLIAYKMQLFRQGKNLADEGERARYIEEVQKELASLDSPVEQEIYLRQLADEFSLSLDALKENQRKIQRAKRRNRPLSSSRAPVAASTEKKLKPAHYNAERMLIAHMLRSRVIAAKVRERLAGQSFSVAEHQKIADYLHDFYQRGNLPDLNYFLAFLPDEGLQKLAAEIAMLPVREEPEERELNDYIKSVLNYQKLLKIKEKEQEGKKAEREQNYRKAAEIAMEILQLRKSL</sequence>
<keyword evidence="2 12" id="KW-0639">Primosome</keyword>
<dbReference type="InterPro" id="IPR019475">
    <property type="entry name" value="DNA_primase_DnaB-bd"/>
</dbReference>
<dbReference type="NCBIfam" id="TIGR01391">
    <property type="entry name" value="dnaG"/>
    <property type="match status" value="1"/>
</dbReference>
<name>A0A150MD47_9BACI</name>
<evidence type="ECO:0000256" key="9">
    <source>
        <dbReference type="ARBA" id="ARBA00022842"/>
    </source>
</evidence>
<comment type="caution">
    <text evidence="17">The sequence shown here is derived from an EMBL/GenBank/DDBJ whole genome shotgun (WGS) entry which is preliminary data.</text>
</comment>
<comment type="similarity">
    <text evidence="12 13">Belongs to the DnaG primase family.</text>
</comment>
<dbReference type="FunFam" id="3.90.580.10:FF:000001">
    <property type="entry name" value="DNA primase"/>
    <property type="match status" value="1"/>
</dbReference>
<dbReference type="GO" id="GO:0003899">
    <property type="term" value="F:DNA-directed RNA polymerase activity"/>
    <property type="evidence" value="ECO:0007669"/>
    <property type="project" value="UniProtKB-UniRule"/>
</dbReference>
<evidence type="ECO:0000256" key="4">
    <source>
        <dbReference type="ARBA" id="ARBA00022695"/>
    </source>
</evidence>
<evidence type="ECO:0000256" key="7">
    <source>
        <dbReference type="ARBA" id="ARBA00022771"/>
    </source>
</evidence>
<feature type="region of interest" description="Disordered" evidence="15">
    <location>
        <begin position="435"/>
        <end position="456"/>
    </location>
</feature>
<dbReference type="Pfam" id="PF01807">
    <property type="entry name" value="Zn_ribbon_DnaG"/>
    <property type="match status" value="1"/>
</dbReference>
<dbReference type="EMBL" id="LQYT01000010">
    <property type="protein sequence ID" value="KYD22460.1"/>
    <property type="molecule type" value="Genomic_DNA"/>
</dbReference>
<dbReference type="SMART" id="SM00493">
    <property type="entry name" value="TOPRIM"/>
    <property type="match status" value="1"/>
</dbReference>
<proteinExistence type="inferred from homology"/>
<keyword evidence="1 12" id="KW-0240">DNA-directed RNA polymerase</keyword>
<evidence type="ECO:0000256" key="2">
    <source>
        <dbReference type="ARBA" id="ARBA00022515"/>
    </source>
</evidence>
<dbReference type="GO" id="GO:0008270">
    <property type="term" value="F:zinc ion binding"/>
    <property type="evidence" value="ECO:0007669"/>
    <property type="project" value="UniProtKB-UniRule"/>
</dbReference>
<dbReference type="GO" id="GO:0000428">
    <property type="term" value="C:DNA-directed RNA polymerase complex"/>
    <property type="evidence" value="ECO:0007669"/>
    <property type="project" value="UniProtKB-KW"/>
</dbReference>
<dbReference type="Gene3D" id="6.10.140.360">
    <property type="match status" value="1"/>
</dbReference>
<dbReference type="OrthoDB" id="9803773at2"/>
<dbReference type="GO" id="GO:0005524">
    <property type="term" value="F:ATP binding"/>
    <property type="evidence" value="ECO:0007669"/>
    <property type="project" value="InterPro"/>
</dbReference>
<dbReference type="InterPro" id="IPR037068">
    <property type="entry name" value="DNA_primase_core_N_sf"/>
</dbReference>
<dbReference type="SMART" id="SM00400">
    <property type="entry name" value="ZnF_CHCC"/>
    <property type="match status" value="1"/>
</dbReference>
<protein>
    <recommendedName>
        <fullName evidence="12 13">DNA primase</fullName>
        <ecNumber evidence="12">2.7.7.101</ecNumber>
    </recommendedName>
</protein>
<keyword evidence="11 12" id="KW-0804">Transcription</keyword>
<dbReference type="InterPro" id="IPR030846">
    <property type="entry name" value="DnaG_bac"/>
</dbReference>
<dbReference type="Gene3D" id="3.90.980.10">
    <property type="entry name" value="DNA primase, catalytic core, N-terminal domain"/>
    <property type="match status" value="1"/>
</dbReference>
<evidence type="ECO:0000256" key="10">
    <source>
        <dbReference type="ARBA" id="ARBA00023125"/>
    </source>
</evidence>
<dbReference type="Pfam" id="PF00772">
    <property type="entry name" value="DnaB"/>
    <property type="match status" value="1"/>
</dbReference>
<evidence type="ECO:0000256" key="11">
    <source>
        <dbReference type="ARBA" id="ARBA00023163"/>
    </source>
</evidence>
<evidence type="ECO:0000313" key="17">
    <source>
        <dbReference type="EMBL" id="KYD22460.1"/>
    </source>
</evidence>
<dbReference type="InterPro" id="IPR002694">
    <property type="entry name" value="Znf_CHC2"/>
</dbReference>
<dbReference type="InterPro" id="IPR013264">
    <property type="entry name" value="DNAG_N"/>
</dbReference>
<evidence type="ECO:0000313" key="18">
    <source>
        <dbReference type="Proteomes" id="UP000075683"/>
    </source>
</evidence>
<dbReference type="InterPro" id="IPR007693">
    <property type="entry name" value="DNA_helicase_DnaB-like_N"/>
</dbReference>
<keyword evidence="7 12" id="KW-0863">Zinc-finger</keyword>
<dbReference type="PIRSF" id="PIRSF002811">
    <property type="entry name" value="DnaG"/>
    <property type="match status" value="1"/>
</dbReference>
<evidence type="ECO:0000256" key="14">
    <source>
        <dbReference type="PIRSR" id="PIRSR002811-1"/>
    </source>
</evidence>
<evidence type="ECO:0000256" key="5">
    <source>
        <dbReference type="ARBA" id="ARBA00022705"/>
    </source>
</evidence>
<keyword evidence="8 12" id="KW-0862">Zinc</keyword>
<keyword evidence="3 12" id="KW-0808">Transferase</keyword>
<keyword evidence="4 12" id="KW-0548">Nucleotidyltransferase</keyword>
<evidence type="ECO:0000256" key="15">
    <source>
        <dbReference type="SAM" id="MobiDB-lite"/>
    </source>
</evidence>
<evidence type="ECO:0000256" key="12">
    <source>
        <dbReference type="HAMAP-Rule" id="MF_00974"/>
    </source>
</evidence>
<dbReference type="GO" id="GO:0003678">
    <property type="term" value="F:DNA helicase activity"/>
    <property type="evidence" value="ECO:0007669"/>
    <property type="project" value="InterPro"/>
</dbReference>
<dbReference type="SUPFAM" id="SSF56731">
    <property type="entry name" value="DNA primase core"/>
    <property type="match status" value="1"/>
</dbReference>
<dbReference type="GO" id="GO:0003677">
    <property type="term" value="F:DNA binding"/>
    <property type="evidence" value="ECO:0007669"/>
    <property type="project" value="UniProtKB-KW"/>
</dbReference>
<dbReference type="PANTHER" id="PTHR30313">
    <property type="entry name" value="DNA PRIMASE"/>
    <property type="match status" value="1"/>
</dbReference>
<dbReference type="Gene3D" id="3.40.1360.10">
    <property type="match status" value="1"/>
</dbReference>
<dbReference type="Gene3D" id="1.10.860.10">
    <property type="entry name" value="DNAb Helicase, Chain A"/>
    <property type="match status" value="1"/>
</dbReference>
<gene>
    <name evidence="12" type="primary">dnaG</name>
    <name evidence="17" type="ORF">B4135_1250</name>
</gene>
<evidence type="ECO:0000256" key="6">
    <source>
        <dbReference type="ARBA" id="ARBA00022723"/>
    </source>
</evidence>
<keyword evidence="10 12" id="KW-0238">DNA-binding</keyword>
<dbReference type="CDD" id="cd03364">
    <property type="entry name" value="TOPRIM_DnaG_primases"/>
    <property type="match status" value="1"/>
</dbReference>
<organism evidence="17 18">
    <name type="scientific">Caldibacillus debilis</name>
    <dbReference type="NCBI Taxonomy" id="301148"/>
    <lineage>
        <taxon>Bacteria</taxon>
        <taxon>Bacillati</taxon>
        <taxon>Bacillota</taxon>
        <taxon>Bacilli</taxon>
        <taxon>Bacillales</taxon>
        <taxon>Bacillaceae</taxon>
        <taxon>Caldibacillus</taxon>
    </lineage>
</organism>
<dbReference type="RefSeq" id="WP_061568016.1">
    <property type="nucleotide sequence ID" value="NZ_LQYT01000010.1"/>
</dbReference>
<keyword evidence="9" id="KW-0460">Magnesium</keyword>
<dbReference type="InterPro" id="IPR016136">
    <property type="entry name" value="DNA_helicase_N/primase_C"/>
</dbReference>
<keyword evidence="6 12" id="KW-0479">Metal-binding</keyword>
<dbReference type="GO" id="GO:1990077">
    <property type="term" value="C:primosome complex"/>
    <property type="evidence" value="ECO:0007669"/>
    <property type="project" value="UniProtKB-KW"/>
</dbReference>
<dbReference type="InterPro" id="IPR006171">
    <property type="entry name" value="TOPRIM_dom"/>
</dbReference>
<dbReference type="GO" id="GO:0006269">
    <property type="term" value="P:DNA replication, synthesis of primer"/>
    <property type="evidence" value="ECO:0007669"/>
    <property type="project" value="UniProtKB-UniRule"/>
</dbReference>
<dbReference type="PROSITE" id="PS50880">
    <property type="entry name" value="TOPRIM"/>
    <property type="match status" value="1"/>
</dbReference>
<dbReference type="Pfam" id="PF10410">
    <property type="entry name" value="DnaB_bind"/>
    <property type="match status" value="1"/>
</dbReference>
<dbReference type="SUPFAM" id="SSF48024">
    <property type="entry name" value="N-terminal domain of DnaB helicase"/>
    <property type="match status" value="1"/>
</dbReference>
<accession>A0A150MD47</accession>
<dbReference type="GO" id="GO:0005737">
    <property type="term" value="C:cytoplasm"/>
    <property type="evidence" value="ECO:0007669"/>
    <property type="project" value="TreeGrafter"/>
</dbReference>